<dbReference type="SUPFAM" id="SSF48256">
    <property type="entry name" value="Citrate synthase"/>
    <property type="match status" value="1"/>
</dbReference>
<evidence type="ECO:0000256" key="1">
    <source>
        <dbReference type="ARBA" id="ARBA00010566"/>
    </source>
</evidence>
<name>A0A399RLM7_9PROT</name>
<proteinExistence type="inferred from homology"/>
<dbReference type="GO" id="GO:0005975">
    <property type="term" value="P:carbohydrate metabolic process"/>
    <property type="evidence" value="ECO:0007669"/>
    <property type="project" value="TreeGrafter"/>
</dbReference>
<protein>
    <submittedName>
        <fullName evidence="3">Citrate synthase</fullName>
    </submittedName>
</protein>
<sequence length="376" mass="39466">MSWLTRDAALARLGVKPQTLYAYVSRGLIRSQPAEDDPRSSVYSGSDIDAFLKRRRTGRARSAIAEGTIAWGDPVMQTAITTVRDGQLIYRGTDAVTLAETATLEEAAALLWQADSLDTTSTLQSPARGETGKARLLSWLATRAARDLPGHGRSPAALTRDGAVILNGAAEAITRSSGPDAFHSRLASYWLVRDEAGDLIRRALVLVADHELNPSTFAARVAASTGSSLAAAALAGCATLTGPRHGEASARALAYLKAACRDGPEAALGAIAARGEYMAAVGHALYPDGDPRARALLDWMGLGDPLKAAIEAAQDASGKLANVDMALAALTLKLGLPDDAPFLLFASGRIVGWLAHAMEQLTSGQLIRPRATYTGD</sequence>
<evidence type="ECO:0000313" key="3">
    <source>
        <dbReference type="EMBL" id="RIJ30752.1"/>
    </source>
</evidence>
<dbReference type="EMBL" id="QWFX01000006">
    <property type="protein sequence ID" value="RIJ30752.1"/>
    <property type="molecule type" value="Genomic_DNA"/>
</dbReference>
<dbReference type="InterPro" id="IPR009061">
    <property type="entry name" value="DNA-bd_dom_put_sf"/>
</dbReference>
<reference evidence="3 4" key="1">
    <citation type="submission" date="2018-08" db="EMBL/GenBank/DDBJ databases">
        <title>Henriciella mobilis sp. nov., isolated from seawater.</title>
        <authorList>
            <person name="Cheng H."/>
            <person name="Wu Y.-H."/>
            <person name="Xu X.-W."/>
            <person name="Guo L.-L."/>
        </authorList>
    </citation>
    <scope>NUCLEOTIDE SEQUENCE [LARGE SCALE GENOMIC DNA]</scope>
    <source>
        <strain evidence="3 4">JN25</strain>
    </source>
</reference>
<dbReference type="GO" id="GO:0006099">
    <property type="term" value="P:tricarboxylic acid cycle"/>
    <property type="evidence" value="ECO:0007669"/>
    <property type="project" value="TreeGrafter"/>
</dbReference>
<evidence type="ECO:0000313" key="4">
    <source>
        <dbReference type="Proteomes" id="UP000266385"/>
    </source>
</evidence>
<keyword evidence="4" id="KW-1185">Reference proteome</keyword>
<dbReference type="PRINTS" id="PR00143">
    <property type="entry name" value="CITRTSNTHASE"/>
</dbReference>
<dbReference type="InterPro" id="IPR002020">
    <property type="entry name" value="Citrate_synthase"/>
</dbReference>
<evidence type="ECO:0000256" key="2">
    <source>
        <dbReference type="ARBA" id="ARBA00022679"/>
    </source>
</evidence>
<dbReference type="GO" id="GO:0046912">
    <property type="term" value="F:acyltransferase activity, acyl groups converted into alkyl on transfer"/>
    <property type="evidence" value="ECO:0007669"/>
    <property type="project" value="InterPro"/>
</dbReference>
<comment type="similarity">
    <text evidence="1">Belongs to the citrate synthase family.</text>
</comment>
<dbReference type="RefSeq" id="WP_119376058.1">
    <property type="nucleotide sequence ID" value="NZ_QWFX01000006.1"/>
</dbReference>
<dbReference type="PANTHER" id="PTHR11739">
    <property type="entry name" value="CITRATE SYNTHASE"/>
    <property type="match status" value="1"/>
</dbReference>
<dbReference type="Proteomes" id="UP000266385">
    <property type="component" value="Unassembled WGS sequence"/>
</dbReference>
<dbReference type="InterPro" id="IPR036969">
    <property type="entry name" value="Citrate_synthase_sf"/>
</dbReference>
<dbReference type="OrthoDB" id="9786046at2"/>
<dbReference type="Gene3D" id="1.10.580.10">
    <property type="entry name" value="Citrate Synthase, domain 1"/>
    <property type="match status" value="2"/>
</dbReference>
<dbReference type="Pfam" id="PF00285">
    <property type="entry name" value="Citrate_synt"/>
    <property type="match status" value="2"/>
</dbReference>
<organism evidence="3 4">
    <name type="scientific">Henriciella mobilis</name>
    <dbReference type="NCBI Taxonomy" id="2305467"/>
    <lineage>
        <taxon>Bacteria</taxon>
        <taxon>Pseudomonadati</taxon>
        <taxon>Pseudomonadota</taxon>
        <taxon>Alphaproteobacteria</taxon>
        <taxon>Hyphomonadales</taxon>
        <taxon>Hyphomonadaceae</taxon>
        <taxon>Henriciella</taxon>
    </lineage>
</organism>
<dbReference type="PANTHER" id="PTHR11739:SF4">
    <property type="entry name" value="CITRATE SYNTHASE, PEROXISOMAL"/>
    <property type="match status" value="1"/>
</dbReference>
<gene>
    <name evidence="3" type="ORF">D1223_06510</name>
</gene>
<dbReference type="SUPFAM" id="SSF46955">
    <property type="entry name" value="Putative DNA-binding domain"/>
    <property type="match status" value="1"/>
</dbReference>
<comment type="caution">
    <text evidence="3">The sequence shown here is derived from an EMBL/GenBank/DDBJ whole genome shotgun (WGS) entry which is preliminary data.</text>
</comment>
<dbReference type="InterPro" id="IPR016142">
    <property type="entry name" value="Citrate_synth-like_lrg_a-sub"/>
</dbReference>
<dbReference type="AlphaFoldDB" id="A0A399RLM7"/>
<dbReference type="GO" id="GO:0005829">
    <property type="term" value="C:cytosol"/>
    <property type="evidence" value="ECO:0007669"/>
    <property type="project" value="TreeGrafter"/>
</dbReference>
<dbReference type="CDD" id="cd06102">
    <property type="entry name" value="citrate_synt_like_2"/>
    <property type="match status" value="1"/>
</dbReference>
<keyword evidence="2" id="KW-0808">Transferase</keyword>
<accession>A0A399RLM7</accession>